<evidence type="ECO:0000313" key="3">
    <source>
        <dbReference type="Proteomes" id="UP000027222"/>
    </source>
</evidence>
<protein>
    <submittedName>
        <fullName evidence="2">Uncharacterized protein</fullName>
    </submittedName>
</protein>
<dbReference type="HOGENOM" id="CLU_2386319_0_0_1"/>
<gene>
    <name evidence="2" type="ORF">GALMADRAFT_1086635</name>
</gene>
<accession>A0A067S9A1</accession>
<keyword evidence="1" id="KW-1133">Transmembrane helix</keyword>
<evidence type="ECO:0000313" key="2">
    <source>
        <dbReference type="EMBL" id="KDR67445.1"/>
    </source>
</evidence>
<evidence type="ECO:0000256" key="1">
    <source>
        <dbReference type="SAM" id="Phobius"/>
    </source>
</evidence>
<name>A0A067S9A1_GALM3</name>
<dbReference type="EMBL" id="KL142415">
    <property type="protein sequence ID" value="KDR67445.1"/>
    <property type="molecule type" value="Genomic_DNA"/>
</dbReference>
<keyword evidence="1" id="KW-0472">Membrane</keyword>
<keyword evidence="1" id="KW-0812">Transmembrane</keyword>
<proteinExistence type="predicted"/>
<keyword evidence="3" id="KW-1185">Reference proteome</keyword>
<dbReference type="Proteomes" id="UP000027222">
    <property type="component" value="Unassembled WGS sequence"/>
</dbReference>
<feature type="transmembrane region" description="Helical" evidence="1">
    <location>
        <begin position="32"/>
        <end position="52"/>
    </location>
</feature>
<dbReference type="AlphaFoldDB" id="A0A067S9A1"/>
<sequence>MFILACSYFESVYIVSCPPFAFRLLSPRVMPVFSLMVLFYSKFWCCFVLYCIPCRRRPAAIARKLEPGGEAAATGALHFVCTYEILRIIMTRQR</sequence>
<reference evidence="3" key="1">
    <citation type="journal article" date="2014" name="Proc. Natl. Acad. Sci. U.S.A.">
        <title>Extensive sampling of basidiomycete genomes demonstrates inadequacy of the white-rot/brown-rot paradigm for wood decay fungi.</title>
        <authorList>
            <person name="Riley R."/>
            <person name="Salamov A.A."/>
            <person name="Brown D.W."/>
            <person name="Nagy L.G."/>
            <person name="Floudas D."/>
            <person name="Held B.W."/>
            <person name="Levasseur A."/>
            <person name="Lombard V."/>
            <person name="Morin E."/>
            <person name="Otillar R."/>
            <person name="Lindquist E.A."/>
            <person name="Sun H."/>
            <person name="LaButti K.M."/>
            <person name="Schmutz J."/>
            <person name="Jabbour D."/>
            <person name="Luo H."/>
            <person name="Baker S.E."/>
            <person name="Pisabarro A.G."/>
            <person name="Walton J.D."/>
            <person name="Blanchette R.A."/>
            <person name="Henrissat B."/>
            <person name="Martin F."/>
            <person name="Cullen D."/>
            <person name="Hibbett D.S."/>
            <person name="Grigoriev I.V."/>
        </authorList>
    </citation>
    <scope>NUCLEOTIDE SEQUENCE [LARGE SCALE GENOMIC DNA]</scope>
    <source>
        <strain evidence="3">CBS 339.88</strain>
    </source>
</reference>
<organism evidence="2 3">
    <name type="scientific">Galerina marginata (strain CBS 339.88)</name>
    <dbReference type="NCBI Taxonomy" id="685588"/>
    <lineage>
        <taxon>Eukaryota</taxon>
        <taxon>Fungi</taxon>
        <taxon>Dikarya</taxon>
        <taxon>Basidiomycota</taxon>
        <taxon>Agaricomycotina</taxon>
        <taxon>Agaricomycetes</taxon>
        <taxon>Agaricomycetidae</taxon>
        <taxon>Agaricales</taxon>
        <taxon>Agaricineae</taxon>
        <taxon>Strophariaceae</taxon>
        <taxon>Galerina</taxon>
    </lineage>
</organism>